<evidence type="ECO:0000256" key="1">
    <source>
        <dbReference type="ARBA" id="ARBA00010062"/>
    </source>
</evidence>
<protein>
    <submittedName>
        <fullName evidence="5">ABC transporter</fullName>
    </submittedName>
</protein>
<evidence type="ECO:0000256" key="3">
    <source>
        <dbReference type="SAM" id="SignalP"/>
    </source>
</evidence>
<feature type="signal peptide" evidence="3">
    <location>
        <begin position="1"/>
        <end position="29"/>
    </location>
</feature>
<evidence type="ECO:0000259" key="4">
    <source>
        <dbReference type="Pfam" id="PF13458"/>
    </source>
</evidence>
<dbReference type="Proteomes" id="UP000053577">
    <property type="component" value="Unassembled WGS sequence"/>
</dbReference>
<dbReference type="OrthoDB" id="3666180at2"/>
<dbReference type="AlphaFoldDB" id="A0A0V8LXG0"/>
<proteinExistence type="inferred from homology"/>
<dbReference type="PANTHER" id="PTHR30483:SF38">
    <property type="entry name" value="BLR7848 PROTEIN"/>
    <property type="match status" value="1"/>
</dbReference>
<evidence type="ECO:0000313" key="5">
    <source>
        <dbReference type="EMBL" id="KSV16116.1"/>
    </source>
</evidence>
<evidence type="ECO:0000256" key="2">
    <source>
        <dbReference type="ARBA" id="ARBA00022729"/>
    </source>
</evidence>
<feature type="domain" description="Leucine-binding protein" evidence="4">
    <location>
        <begin position="49"/>
        <end position="406"/>
    </location>
</feature>
<accession>A0A0V8LXG0</accession>
<dbReference type="InterPro" id="IPR028081">
    <property type="entry name" value="Leu-bd"/>
</dbReference>
<gene>
    <name evidence="5" type="ORF">DA01_08520</name>
</gene>
<sequence>MLGQNRKQLIKRGALSFFSMLLLLFSVVAGGCGSSDTDANNPDGTEKPTLKVGFSIPYTGPAAEKGSVMGNAKLDAIKYINEELGGVNGYQIEVLWRDTKYDSALAATIVQEMMDKDCLFFTTCASKEMQASMEIANRANFPGFTVFSSPVCTHPAKHIYAQLPDYGDSWASFAKYYMENIWQGEGTPKMALMILQNPTGYGARDAANALAADLGIEIVGIYEHSATITDDTANLINLKSQNPDVVFISSTPQPTSVIIKQMNQMDIYPGVTVGCGHAGFTKALIDLAGVTNTEGIYGVYPTVNWDEDVPGMAKMKEYCLRYHPDNYGNMDYIASWSEGLIVAEILRLALINTPGGIDNLTPQAIEEYGIKKLNGYTVGGLQGPVSYVSGDNRLAKAVRVFQISDGVMQVLSDWVEAPLIRYEDFSWFGS</sequence>
<dbReference type="Pfam" id="PF13458">
    <property type="entry name" value="Peripla_BP_6"/>
    <property type="match status" value="1"/>
</dbReference>
<comment type="caution">
    <text evidence="5">The sequence shown here is derived from an EMBL/GenBank/DDBJ whole genome shotgun (WGS) entry which is preliminary data.</text>
</comment>
<dbReference type="EMBL" id="JGYD01000029">
    <property type="protein sequence ID" value="KSV16116.1"/>
    <property type="molecule type" value="Genomic_DNA"/>
</dbReference>
<name>A0A0V8LXG0_9CHLR</name>
<reference evidence="5 6" key="1">
    <citation type="journal article" date="2015" name="Sci. Rep.">
        <title>A comparative genomics and reductive dehalogenase gene transcription study of two chloroethene-respiring bacteria, Dehalococcoides mccartyi strains MB and 11a.</title>
        <authorList>
            <person name="Low A."/>
            <person name="Shen Z."/>
            <person name="Cheng D."/>
            <person name="Rogers M.J."/>
            <person name="Lee P.K."/>
            <person name="He J."/>
        </authorList>
    </citation>
    <scope>NUCLEOTIDE SEQUENCE [LARGE SCALE GENOMIC DNA]</scope>
    <source>
        <strain evidence="5 6">MB</strain>
    </source>
</reference>
<evidence type="ECO:0000313" key="6">
    <source>
        <dbReference type="Proteomes" id="UP000053577"/>
    </source>
</evidence>
<dbReference type="eggNOG" id="COG0683">
    <property type="taxonomic scope" value="Bacteria"/>
</dbReference>
<dbReference type="RefSeq" id="WP_058292986.1">
    <property type="nucleotide sequence ID" value="NZ_JGYD01000029.1"/>
</dbReference>
<feature type="chain" id="PRO_5006894106" evidence="3">
    <location>
        <begin position="30"/>
        <end position="430"/>
    </location>
</feature>
<dbReference type="PANTHER" id="PTHR30483">
    <property type="entry name" value="LEUCINE-SPECIFIC-BINDING PROTEIN"/>
    <property type="match status" value="1"/>
</dbReference>
<dbReference type="PROSITE" id="PS51257">
    <property type="entry name" value="PROKAR_LIPOPROTEIN"/>
    <property type="match status" value="1"/>
</dbReference>
<dbReference type="Gene3D" id="3.40.50.2300">
    <property type="match status" value="2"/>
</dbReference>
<keyword evidence="2 3" id="KW-0732">Signal</keyword>
<comment type="similarity">
    <text evidence="1">Belongs to the leucine-binding protein family.</text>
</comment>
<dbReference type="PATRIC" id="fig|61435.5.peg.1676"/>
<organism evidence="5 6">
    <name type="scientific">Dehalococcoides mccartyi</name>
    <dbReference type="NCBI Taxonomy" id="61435"/>
    <lineage>
        <taxon>Bacteria</taxon>
        <taxon>Bacillati</taxon>
        <taxon>Chloroflexota</taxon>
        <taxon>Dehalococcoidia</taxon>
        <taxon>Dehalococcoidales</taxon>
        <taxon>Dehalococcoidaceae</taxon>
        <taxon>Dehalococcoides</taxon>
    </lineage>
</organism>
<dbReference type="InterPro" id="IPR028082">
    <property type="entry name" value="Peripla_BP_I"/>
</dbReference>
<dbReference type="SUPFAM" id="SSF53822">
    <property type="entry name" value="Periplasmic binding protein-like I"/>
    <property type="match status" value="1"/>
</dbReference>
<dbReference type="InterPro" id="IPR051010">
    <property type="entry name" value="BCAA_transport"/>
</dbReference>